<accession>A0AAV2F4K7</accession>
<gene>
    <name evidence="2" type="ORF">LTRI10_LOCUS33692</name>
</gene>
<dbReference type="EMBL" id="OZ034819">
    <property type="protein sequence ID" value="CAL1393094.1"/>
    <property type="molecule type" value="Genomic_DNA"/>
</dbReference>
<dbReference type="AlphaFoldDB" id="A0AAV2F4K7"/>
<sequence length="553" mass="63366">MNYSGLPADIQEKLVTQHLNATSHWLSFSGVCKSWRSAAIPHCHRLLQSMQLPGLLFSQAAAILPKSPAPSRYCGPPHEFLPLITTTMQPAPSPTPTTSTKGRRRKRLPRVMLPHFPSLSQVSHLQRESERHKKMYIDFDDYPYLGSTIQSELYVASKDGWILIVHPRRHGVTFYLLNPITKSSIPLPPLPFPSHRSYILKALITSSPDDDSCHVIVLFSSTPQLAWCNVHQAADATKDDDTKMEGRRSSSAGSWRFTSHDSRIFDDIRYSWWVDMDYLGGKLYVLLDGEYVSVVDGLITCKLSVRVFPLSQAMSFRTSWIDRDAFSNYQTSYHLANLRGKPLVILSHSYTWYKPTDPTSELKFEVYKLVLRGGDDYKEGNSNTTSYSWEEVTDLDGHAVFLGSHQPFCLAADPLNNGVRGNRIYFVFDSLGCRYHCSDDYGNDCGMFDLGNKRVERFCHPDPNDKMIVERKARSFWFLPMPWDIQKHRKDQERMLEQVKPRPAVDVAKVTKRKTNNNKKHHQQHDGNKITRLANRFQALLTADEDHEDEDKE</sequence>
<evidence type="ECO:0000313" key="3">
    <source>
        <dbReference type="Proteomes" id="UP001497516"/>
    </source>
</evidence>
<evidence type="ECO:0000259" key="1">
    <source>
        <dbReference type="Pfam" id="PF03478"/>
    </source>
</evidence>
<feature type="domain" description="KIB1-4 beta-propeller" evidence="1">
    <location>
        <begin position="149"/>
        <end position="449"/>
    </location>
</feature>
<protein>
    <recommendedName>
        <fullName evidence="1">KIB1-4 beta-propeller domain-containing protein</fullName>
    </recommendedName>
</protein>
<dbReference type="InterPro" id="IPR005174">
    <property type="entry name" value="KIB1-4_b-propeller"/>
</dbReference>
<proteinExistence type="predicted"/>
<organism evidence="2 3">
    <name type="scientific">Linum trigynum</name>
    <dbReference type="NCBI Taxonomy" id="586398"/>
    <lineage>
        <taxon>Eukaryota</taxon>
        <taxon>Viridiplantae</taxon>
        <taxon>Streptophyta</taxon>
        <taxon>Embryophyta</taxon>
        <taxon>Tracheophyta</taxon>
        <taxon>Spermatophyta</taxon>
        <taxon>Magnoliopsida</taxon>
        <taxon>eudicotyledons</taxon>
        <taxon>Gunneridae</taxon>
        <taxon>Pentapetalae</taxon>
        <taxon>rosids</taxon>
        <taxon>fabids</taxon>
        <taxon>Malpighiales</taxon>
        <taxon>Linaceae</taxon>
        <taxon>Linum</taxon>
    </lineage>
</organism>
<dbReference type="Proteomes" id="UP001497516">
    <property type="component" value="Chromosome 6"/>
</dbReference>
<dbReference type="PANTHER" id="PTHR44259:SF114">
    <property type="entry name" value="OS06G0707300 PROTEIN"/>
    <property type="match status" value="1"/>
</dbReference>
<reference evidence="2 3" key="1">
    <citation type="submission" date="2024-04" db="EMBL/GenBank/DDBJ databases">
        <authorList>
            <person name="Fracassetti M."/>
        </authorList>
    </citation>
    <scope>NUCLEOTIDE SEQUENCE [LARGE SCALE GENOMIC DNA]</scope>
</reference>
<dbReference type="InterPro" id="IPR050942">
    <property type="entry name" value="F-box_BR-signaling"/>
</dbReference>
<name>A0AAV2F4K7_9ROSI</name>
<dbReference type="PANTHER" id="PTHR44259">
    <property type="entry name" value="OS07G0183000 PROTEIN-RELATED"/>
    <property type="match status" value="1"/>
</dbReference>
<dbReference type="Pfam" id="PF03478">
    <property type="entry name" value="Beta-prop_KIB1-4"/>
    <property type="match status" value="1"/>
</dbReference>
<keyword evidence="3" id="KW-1185">Reference proteome</keyword>
<evidence type="ECO:0000313" key="2">
    <source>
        <dbReference type="EMBL" id="CAL1393094.1"/>
    </source>
</evidence>